<sequence>MNELISCVVNDQLLLTKQLERYFKEGMMRMYVLLTTWLLILVTVTAAQFPKDIHYQMLATSVANKAEIREFFRSPALTVFAKSY</sequence>
<dbReference type="RefSeq" id="WP_116008327.1">
    <property type="nucleotide sequence ID" value="NZ_QUOU01000001.1"/>
</dbReference>
<dbReference type="Proteomes" id="UP000256478">
    <property type="component" value="Unassembled WGS sequence"/>
</dbReference>
<evidence type="ECO:0000313" key="2">
    <source>
        <dbReference type="EMBL" id="REL27243.1"/>
    </source>
</evidence>
<accession>A0A3E0TRY5</accession>
<protein>
    <submittedName>
        <fullName evidence="2">Uncharacterized protein</fullName>
    </submittedName>
</protein>
<gene>
    <name evidence="2" type="ORF">DXX93_12155</name>
</gene>
<comment type="caution">
    <text evidence="2">The sequence shown here is derived from an EMBL/GenBank/DDBJ whole genome shotgun (WGS) entry which is preliminary data.</text>
</comment>
<keyword evidence="1" id="KW-0472">Membrane</keyword>
<proteinExistence type="predicted"/>
<name>A0A3E0TRY5_9GAMM</name>
<keyword evidence="1" id="KW-1133">Transmembrane helix</keyword>
<keyword evidence="1" id="KW-0812">Transmembrane</keyword>
<evidence type="ECO:0000256" key="1">
    <source>
        <dbReference type="SAM" id="Phobius"/>
    </source>
</evidence>
<dbReference type="AlphaFoldDB" id="A0A3E0TRY5"/>
<dbReference type="EMBL" id="QUOU01000001">
    <property type="protein sequence ID" value="REL27243.1"/>
    <property type="molecule type" value="Genomic_DNA"/>
</dbReference>
<organism evidence="2 3">
    <name type="scientific">Thalassotalea euphylliae</name>
    <dbReference type="NCBI Taxonomy" id="1655234"/>
    <lineage>
        <taxon>Bacteria</taxon>
        <taxon>Pseudomonadati</taxon>
        <taxon>Pseudomonadota</taxon>
        <taxon>Gammaproteobacteria</taxon>
        <taxon>Alteromonadales</taxon>
        <taxon>Colwelliaceae</taxon>
        <taxon>Thalassotalea</taxon>
    </lineage>
</organism>
<evidence type="ECO:0000313" key="3">
    <source>
        <dbReference type="Proteomes" id="UP000256478"/>
    </source>
</evidence>
<feature type="transmembrane region" description="Helical" evidence="1">
    <location>
        <begin position="30"/>
        <end position="49"/>
    </location>
</feature>
<reference evidence="2 3" key="1">
    <citation type="submission" date="2018-08" db="EMBL/GenBank/DDBJ databases">
        <title>Thalassotalea euphylliae genome.</title>
        <authorList>
            <person name="Summers S."/>
            <person name="Rice S.A."/>
            <person name="Freckelton M.L."/>
            <person name="Nedved B.T."/>
            <person name="Hadfield M.G."/>
        </authorList>
    </citation>
    <scope>NUCLEOTIDE SEQUENCE [LARGE SCALE GENOMIC DNA]</scope>
    <source>
        <strain evidence="2 3">H1</strain>
    </source>
</reference>